<evidence type="ECO:0000313" key="16">
    <source>
        <dbReference type="Proteomes" id="UP000014074"/>
    </source>
</evidence>
<keyword evidence="9" id="KW-0735">Signal-anchor</keyword>
<evidence type="ECO:0000256" key="6">
    <source>
        <dbReference type="ARBA" id="ARBA00022679"/>
    </source>
</evidence>
<evidence type="ECO:0000256" key="3">
    <source>
        <dbReference type="ARBA" id="ARBA00006462"/>
    </source>
</evidence>
<evidence type="ECO:0000313" key="15">
    <source>
        <dbReference type="EMBL" id="EON97833.1"/>
    </source>
</evidence>
<comment type="pathway">
    <text evidence="2">Protein modification; protein glycosylation.</text>
</comment>
<dbReference type="GO" id="GO:0016020">
    <property type="term" value="C:membrane"/>
    <property type="evidence" value="ECO:0007669"/>
    <property type="project" value="UniProtKB-SubCell"/>
</dbReference>
<keyword evidence="11" id="KW-0472">Membrane</keyword>
<protein>
    <recommendedName>
        <fullName evidence="4">N-acetylgalactosaminide beta-1,3-galactosyltransferase</fullName>
        <ecNumber evidence="4">2.4.1.122</ecNumber>
    </recommendedName>
</protein>
<evidence type="ECO:0000256" key="12">
    <source>
        <dbReference type="SAM" id="MobiDB-lite"/>
    </source>
</evidence>
<comment type="similarity">
    <text evidence="3">Belongs to the glycosyltransferase 31 family. Beta3-Gal-T subfamily.</text>
</comment>
<dbReference type="FunFam" id="3.90.550.50:FF:000039">
    <property type="entry name" value="WGS project CABT00000000 data, contig 2.9"/>
    <property type="match status" value="1"/>
</dbReference>
<dbReference type="GO" id="GO:0016263">
    <property type="term" value="F:glycoprotein-N-acetylgalactosamine 3-beta-galactosyltransferase activity"/>
    <property type="evidence" value="ECO:0007669"/>
    <property type="project" value="UniProtKB-EC"/>
</dbReference>
<sequence>MLSRRSLAVVGFALISLVVLLVTSKRLGDWGFDSPYYHDRPDHGSKNDNTNATDGHGHGDSWDSGIMVGTDDLPPRPGRDPLCDAFPDTSGILLVMKTGASEAYGKVPTQLMTVLKCLPDFLIYSDMDQHIAGYHIHDSLETVLPEAMEGNSDFDLYRRQKSCPVDQDNCNKLGDPASEGWNLDKYKNIHIAEKAYNLKPDYDWYVFVDADTYVLWPNLVQWLHKMKASRKRYLGSVTLINNFSFGHGGSGYVVSRAAMKDFAGKNPGVANKYDIRAKSECCGDYLFALALKEHAGLSVEQVWPTINGEKPNTLPFGPSHWCHPIVTMHHMNSEEISSFWEFERRRYAAQNLPTAPPVLTMKDIYTEFLAPKLQHKREDWDNLSDDWYYLDKDSKDHEWEDWRLGRTRQESDMNELEKKAHLSFENCRKACESVDECFQFRWSNDCCGFSKAFMLGKPVKKDSNEKKRSMSGWAVEKIHKWIDEQGECKKINWPGL</sequence>
<dbReference type="KEGG" id="tmn:UCRPA7_6658"/>
<comment type="subcellular location">
    <subcellularLocation>
        <location evidence="1">Membrane</location>
        <topology evidence="1">Single-pass type II membrane protein</topology>
    </subcellularLocation>
</comment>
<dbReference type="PANTHER" id="PTHR23033">
    <property type="entry name" value="BETA1,3-GALACTOSYLTRANSFERASE"/>
    <property type="match status" value="1"/>
</dbReference>
<dbReference type="EMBL" id="KB933249">
    <property type="protein sequence ID" value="EON97833.1"/>
    <property type="molecule type" value="Genomic_DNA"/>
</dbReference>
<dbReference type="eggNOG" id="KOG2246">
    <property type="taxonomic scope" value="Eukaryota"/>
</dbReference>
<evidence type="ECO:0000256" key="11">
    <source>
        <dbReference type="ARBA" id="ARBA00023136"/>
    </source>
</evidence>
<dbReference type="InterPro" id="IPR003378">
    <property type="entry name" value="Fringe-like_glycosylTrfase"/>
</dbReference>
<dbReference type="GO" id="GO:0000166">
    <property type="term" value="F:nucleotide binding"/>
    <property type="evidence" value="ECO:0007669"/>
    <property type="project" value="UniProtKB-KW"/>
</dbReference>
<evidence type="ECO:0000259" key="14">
    <source>
        <dbReference type="Pfam" id="PF02434"/>
    </source>
</evidence>
<dbReference type="EC" id="2.4.1.122" evidence="4"/>
<keyword evidence="8" id="KW-0547">Nucleotide-binding</keyword>
<dbReference type="Gene3D" id="3.90.550.50">
    <property type="match status" value="1"/>
</dbReference>
<evidence type="ECO:0000256" key="13">
    <source>
        <dbReference type="SAM" id="SignalP"/>
    </source>
</evidence>
<dbReference type="Proteomes" id="UP000014074">
    <property type="component" value="Unassembled WGS sequence"/>
</dbReference>
<proteinExistence type="inferred from homology"/>
<keyword evidence="13" id="KW-0732">Signal</keyword>
<keyword evidence="6 15" id="KW-0808">Transferase</keyword>
<feature type="chain" id="PRO_5004451943" description="N-acetylgalactosaminide beta-1,3-galactosyltransferase" evidence="13">
    <location>
        <begin position="25"/>
        <end position="496"/>
    </location>
</feature>
<dbReference type="InterPro" id="IPR026050">
    <property type="entry name" value="C1GALT1/C1GALT1_chp1"/>
</dbReference>
<keyword evidence="10" id="KW-1133">Transmembrane helix</keyword>
<evidence type="ECO:0000256" key="9">
    <source>
        <dbReference type="ARBA" id="ARBA00022968"/>
    </source>
</evidence>
<dbReference type="RefSeq" id="XP_007917391.1">
    <property type="nucleotide sequence ID" value="XM_007919200.1"/>
</dbReference>
<evidence type="ECO:0000256" key="2">
    <source>
        <dbReference type="ARBA" id="ARBA00004922"/>
    </source>
</evidence>
<evidence type="ECO:0000256" key="8">
    <source>
        <dbReference type="ARBA" id="ARBA00022741"/>
    </source>
</evidence>
<dbReference type="OrthoDB" id="414175at2759"/>
<dbReference type="PANTHER" id="PTHR23033:SF40">
    <property type="entry name" value="APPLE DOMAIN-CONTAINING PROTEIN"/>
    <property type="match status" value="1"/>
</dbReference>
<keyword evidence="7" id="KW-0812">Transmembrane</keyword>
<keyword evidence="5" id="KW-0328">Glycosyltransferase</keyword>
<evidence type="ECO:0000256" key="4">
    <source>
        <dbReference type="ARBA" id="ARBA00012557"/>
    </source>
</evidence>
<name>R8BEV4_PHAM7</name>
<feature type="signal peptide" evidence="13">
    <location>
        <begin position="1"/>
        <end position="24"/>
    </location>
</feature>
<accession>R8BEV4</accession>
<dbReference type="HOGENOM" id="CLU_022549_1_0_1"/>
<dbReference type="GeneID" id="19327337"/>
<feature type="region of interest" description="Disordered" evidence="12">
    <location>
        <begin position="43"/>
        <end position="80"/>
    </location>
</feature>
<gene>
    <name evidence="15" type="ORF">UCRPA7_6658</name>
</gene>
<dbReference type="Pfam" id="PF02434">
    <property type="entry name" value="Fringe"/>
    <property type="match status" value="1"/>
</dbReference>
<evidence type="ECO:0000256" key="10">
    <source>
        <dbReference type="ARBA" id="ARBA00022989"/>
    </source>
</evidence>
<evidence type="ECO:0000256" key="7">
    <source>
        <dbReference type="ARBA" id="ARBA00022692"/>
    </source>
</evidence>
<reference evidence="16" key="1">
    <citation type="journal article" date="2013" name="Genome Announc.">
        <title>Draft genome sequence of the ascomycete Phaeoacremonium aleophilum strain UCR-PA7, a causal agent of the esca disease complex in grapevines.</title>
        <authorList>
            <person name="Blanco-Ulate B."/>
            <person name="Rolshausen P."/>
            <person name="Cantu D."/>
        </authorList>
    </citation>
    <scope>NUCLEOTIDE SEQUENCE [LARGE SCALE GENOMIC DNA]</scope>
    <source>
        <strain evidence="16">UCR-PA7</strain>
    </source>
</reference>
<organism evidence="15 16">
    <name type="scientific">Phaeoacremonium minimum (strain UCR-PA7)</name>
    <name type="common">Esca disease fungus</name>
    <name type="synonym">Togninia minima</name>
    <dbReference type="NCBI Taxonomy" id="1286976"/>
    <lineage>
        <taxon>Eukaryota</taxon>
        <taxon>Fungi</taxon>
        <taxon>Dikarya</taxon>
        <taxon>Ascomycota</taxon>
        <taxon>Pezizomycotina</taxon>
        <taxon>Sordariomycetes</taxon>
        <taxon>Sordariomycetidae</taxon>
        <taxon>Togniniales</taxon>
        <taxon>Togniniaceae</taxon>
        <taxon>Phaeoacremonium</taxon>
    </lineage>
</organism>
<evidence type="ECO:0000256" key="1">
    <source>
        <dbReference type="ARBA" id="ARBA00004606"/>
    </source>
</evidence>
<feature type="domain" description="Fringe-like glycosyltransferase" evidence="14">
    <location>
        <begin position="193"/>
        <end position="287"/>
    </location>
</feature>
<evidence type="ECO:0000256" key="5">
    <source>
        <dbReference type="ARBA" id="ARBA00022676"/>
    </source>
</evidence>
<keyword evidence="16" id="KW-1185">Reference proteome</keyword>
<dbReference type="AlphaFoldDB" id="R8BEV4"/>